<organism evidence="6 7">
    <name type="scientific">Streptococcus pyogenes serotype M49 (strain NZ131)</name>
    <dbReference type="NCBI Taxonomy" id="471876"/>
    <lineage>
        <taxon>Bacteria</taxon>
        <taxon>Bacillati</taxon>
        <taxon>Bacillota</taxon>
        <taxon>Bacilli</taxon>
        <taxon>Lactobacillales</taxon>
        <taxon>Streptococcaceae</taxon>
        <taxon>Streptococcus</taxon>
    </lineage>
</organism>
<feature type="domain" description="SprT-like" evidence="5">
    <location>
        <begin position="16"/>
        <end position="157"/>
    </location>
</feature>
<keyword evidence="3 4" id="KW-0862">Zinc</keyword>
<evidence type="ECO:0000256" key="1">
    <source>
        <dbReference type="ARBA" id="ARBA00022490"/>
    </source>
</evidence>
<dbReference type="GO" id="GO:0005737">
    <property type="term" value="C:cytoplasm"/>
    <property type="evidence" value="ECO:0007669"/>
    <property type="project" value="UniProtKB-SubCell"/>
</dbReference>
<dbReference type="SMART" id="SM00731">
    <property type="entry name" value="SprT"/>
    <property type="match status" value="1"/>
</dbReference>
<evidence type="ECO:0000256" key="4">
    <source>
        <dbReference type="HAMAP-Rule" id="MF_00745"/>
    </source>
</evidence>
<dbReference type="Pfam" id="PF10263">
    <property type="entry name" value="SprT-like"/>
    <property type="match status" value="1"/>
</dbReference>
<feature type="binding site" evidence="4">
    <location>
        <position position="83"/>
    </location>
    <ligand>
        <name>Zn(2+)</name>
        <dbReference type="ChEBI" id="CHEBI:29105"/>
    </ligand>
</feature>
<feature type="active site" evidence="4">
    <location>
        <position position="80"/>
    </location>
</feature>
<evidence type="ECO:0000256" key="2">
    <source>
        <dbReference type="ARBA" id="ARBA00022723"/>
    </source>
</evidence>
<proteinExistence type="inferred from homology"/>
<comment type="cofactor">
    <cofactor evidence="4">
        <name>Zn(2+)</name>
        <dbReference type="ChEBI" id="CHEBI:29105"/>
    </cofactor>
    <text evidence="4">Binds 1 zinc ion.</text>
</comment>
<gene>
    <name evidence="6" type="ordered locus">Spy49_0491</name>
</gene>
<evidence type="ECO:0000259" key="5">
    <source>
        <dbReference type="SMART" id="SM00731"/>
    </source>
</evidence>
<dbReference type="InterPro" id="IPR023524">
    <property type="entry name" value="Uncharacterised_SprT-like"/>
</dbReference>
<dbReference type="GO" id="GO:0006950">
    <property type="term" value="P:response to stress"/>
    <property type="evidence" value="ECO:0007669"/>
    <property type="project" value="UniProtKB-ARBA"/>
</dbReference>
<keyword evidence="2 4" id="KW-0479">Metal-binding</keyword>
<evidence type="ECO:0000256" key="3">
    <source>
        <dbReference type="ARBA" id="ARBA00022833"/>
    </source>
</evidence>
<comment type="subcellular location">
    <subcellularLocation>
        <location evidence="4">Cytoplasm</location>
    </subcellularLocation>
</comment>
<dbReference type="GO" id="GO:0008270">
    <property type="term" value="F:zinc ion binding"/>
    <property type="evidence" value="ECO:0007669"/>
    <property type="project" value="UniProtKB-UniRule"/>
</dbReference>
<feature type="binding site" evidence="4">
    <location>
        <position position="79"/>
    </location>
    <ligand>
        <name>Zn(2+)</name>
        <dbReference type="ChEBI" id="CHEBI:29105"/>
    </ligand>
</feature>
<dbReference type="Proteomes" id="UP000001039">
    <property type="component" value="Chromosome"/>
</dbReference>
<keyword evidence="1 4" id="KW-0963">Cytoplasm</keyword>
<dbReference type="HAMAP" id="MF_00745">
    <property type="entry name" value="SprT_like"/>
    <property type="match status" value="1"/>
</dbReference>
<dbReference type="HOGENOM" id="CLU_123820_0_0_9"/>
<name>A0A0H3BZM3_STRPZ</name>
<dbReference type="InterPro" id="IPR006640">
    <property type="entry name" value="SprT-like_domain"/>
</dbReference>
<dbReference type="NCBIfam" id="NF003339">
    <property type="entry name" value="PRK04351.1"/>
    <property type="match status" value="1"/>
</dbReference>
<protein>
    <recommendedName>
        <fullName evidence="4">Protein SprT-like</fullName>
    </recommendedName>
</protein>
<comment type="similarity">
    <text evidence="4">Belongs to the SprT family.</text>
</comment>
<reference evidence="6 7" key="1">
    <citation type="journal article" date="2008" name="J. Bacteriol.">
        <title>Genome sequence of a nephritogenic and highly transformable M49 strain of Streptococcus pyogenes.</title>
        <authorList>
            <person name="McShan W.M."/>
            <person name="Ferretti J.J."/>
            <person name="Karasawa T."/>
            <person name="Suvorov A.N."/>
            <person name="Lin S."/>
            <person name="Qin B."/>
            <person name="Jia H."/>
            <person name="Kenton S."/>
            <person name="Najar F."/>
            <person name="Wu H."/>
            <person name="Scott J."/>
            <person name="Roe B.A."/>
            <person name="Savic D.J."/>
        </authorList>
    </citation>
    <scope>NUCLEOTIDE SEQUENCE [LARGE SCALE GENOMIC DNA]</scope>
    <source>
        <strain evidence="6 7">NZ131</strain>
    </source>
</reference>
<evidence type="ECO:0000313" key="7">
    <source>
        <dbReference type="Proteomes" id="UP000001039"/>
    </source>
</evidence>
<sequence>MTWTATRSISAYCHRVTLTNYVQEVSLADFGKPFHHKAYWNKRLKTTGGRFFPKDGHLDFNPRMLEEHGELIFRKIVRHELCHYHLYFEGRGYHHKDRDFKDLLAQVNGLRYVPTSSKSKTNHHYSCQTCGQVYQRKRRINLAKYVCGNCHGKLMEKNQS</sequence>
<dbReference type="KEGG" id="soz:Spy49_0491"/>
<dbReference type="EMBL" id="CP000829">
    <property type="protein sequence ID" value="ACI60820.1"/>
    <property type="molecule type" value="Genomic_DNA"/>
</dbReference>
<dbReference type="AlphaFoldDB" id="A0A0H3BZM3"/>
<accession>A0A0H3BZM3</accession>
<evidence type="ECO:0000313" key="6">
    <source>
        <dbReference type="EMBL" id="ACI60820.1"/>
    </source>
</evidence>